<dbReference type="AlphaFoldDB" id="T0H250"/>
<organism evidence="1 2">
    <name type="scientific">Novosphingobium lindaniclasticum LE124</name>
    <dbReference type="NCBI Taxonomy" id="1096930"/>
    <lineage>
        <taxon>Bacteria</taxon>
        <taxon>Pseudomonadati</taxon>
        <taxon>Pseudomonadota</taxon>
        <taxon>Alphaproteobacteria</taxon>
        <taxon>Sphingomonadales</taxon>
        <taxon>Sphingomonadaceae</taxon>
        <taxon>Novosphingobium</taxon>
    </lineage>
</organism>
<sequence>MATKTPPAETPKGTEVLSNDTMQIVDNTDVQVVEEAPVETEEVEILGGLVQINYK</sequence>
<keyword evidence="2" id="KW-1185">Reference proteome</keyword>
<accession>T0H250</accession>
<comment type="caution">
    <text evidence="1">The sequence shown here is derived from an EMBL/GenBank/DDBJ whole genome shotgun (WGS) entry which is preliminary data.</text>
</comment>
<proteinExistence type="predicted"/>
<evidence type="ECO:0000313" key="1">
    <source>
        <dbReference type="EMBL" id="EQB10416.1"/>
    </source>
</evidence>
<dbReference type="Proteomes" id="UP000015527">
    <property type="component" value="Unassembled WGS sequence"/>
</dbReference>
<protein>
    <submittedName>
        <fullName evidence="1">Uncharacterized protein</fullName>
    </submittedName>
</protein>
<reference evidence="1 2" key="1">
    <citation type="journal article" date="2013" name="Genome Announc.">
        <title>Genome Sequence of Novosphingobium lindaniclasticum LE124T, Isolated from a Hexachlorocyclohexane Dumpsite.</title>
        <authorList>
            <person name="Saxena A."/>
            <person name="Nayyar N."/>
            <person name="Sangwan N."/>
            <person name="Kumari R."/>
            <person name="Khurana J.P."/>
            <person name="Lal R."/>
        </authorList>
    </citation>
    <scope>NUCLEOTIDE SEQUENCE [LARGE SCALE GENOMIC DNA]</scope>
    <source>
        <strain evidence="1 2">LE124</strain>
    </source>
</reference>
<evidence type="ECO:0000313" key="2">
    <source>
        <dbReference type="Proteomes" id="UP000015527"/>
    </source>
</evidence>
<dbReference type="PATRIC" id="fig|1096930.3.peg.3400"/>
<dbReference type="EMBL" id="ATHL01000110">
    <property type="protein sequence ID" value="EQB10416.1"/>
    <property type="molecule type" value="Genomic_DNA"/>
</dbReference>
<dbReference type="RefSeq" id="WP_021235218.1">
    <property type="nucleotide sequence ID" value="NZ_ATHL01000110.1"/>
</dbReference>
<name>T0H250_9SPHN</name>
<gene>
    <name evidence="1" type="ORF">L284_17135</name>
</gene>